<keyword evidence="4" id="KW-1185">Reference proteome</keyword>
<evidence type="ECO:0000256" key="1">
    <source>
        <dbReference type="SAM" id="MobiDB-lite"/>
    </source>
</evidence>
<dbReference type="InterPro" id="IPR003781">
    <property type="entry name" value="CoA-bd"/>
</dbReference>
<dbReference type="SMART" id="SM00881">
    <property type="entry name" value="CoA_binding"/>
    <property type="match status" value="1"/>
</dbReference>
<feature type="domain" description="CoA-binding" evidence="2">
    <location>
        <begin position="50"/>
        <end position="144"/>
    </location>
</feature>
<protein>
    <recommendedName>
        <fullName evidence="2">CoA-binding domain-containing protein</fullName>
    </recommendedName>
</protein>
<organism evidence="3 4">
    <name type="scientific">Diaporthe australafricana</name>
    <dbReference type="NCBI Taxonomy" id="127596"/>
    <lineage>
        <taxon>Eukaryota</taxon>
        <taxon>Fungi</taxon>
        <taxon>Dikarya</taxon>
        <taxon>Ascomycota</taxon>
        <taxon>Pezizomycotina</taxon>
        <taxon>Sordariomycetes</taxon>
        <taxon>Sordariomycetidae</taxon>
        <taxon>Diaporthales</taxon>
        <taxon>Diaporthaceae</taxon>
        <taxon>Diaporthe</taxon>
    </lineage>
</organism>
<dbReference type="InterPro" id="IPR016102">
    <property type="entry name" value="Succinyl-CoA_synth-like"/>
</dbReference>
<reference evidence="3 4" key="1">
    <citation type="journal article" date="2024" name="IMA Fungus">
        <title>IMA Genome - F19 : A genome assembly and annotation guide to empower mycologists, including annotated draft genome sequences of Ceratocystis pirilliformis, Diaporthe australafricana, Fusarium ophioides, Paecilomyces lecythidis, and Sporothrix stenoceras.</title>
        <authorList>
            <person name="Aylward J."/>
            <person name="Wilson A.M."/>
            <person name="Visagie C.M."/>
            <person name="Spraker J."/>
            <person name="Barnes I."/>
            <person name="Buitendag C."/>
            <person name="Ceriani C."/>
            <person name="Del Mar Angel L."/>
            <person name="du Plessis D."/>
            <person name="Fuchs T."/>
            <person name="Gasser K."/>
            <person name="Kramer D."/>
            <person name="Li W."/>
            <person name="Munsamy K."/>
            <person name="Piso A."/>
            <person name="Price J.L."/>
            <person name="Sonnekus B."/>
            <person name="Thomas C."/>
            <person name="van der Nest A."/>
            <person name="van Dijk A."/>
            <person name="van Heerden A."/>
            <person name="van Vuuren N."/>
            <person name="Yilmaz N."/>
            <person name="Duong T.A."/>
            <person name="van der Merwe N.A."/>
            <person name="Wingfield M.J."/>
            <person name="Wingfield B.D."/>
        </authorList>
    </citation>
    <scope>NUCLEOTIDE SEQUENCE [LARGE SCALE GENOMIC DNA]</scope>
    <source>
        <strain evidence="3 4">CMW 18300</strain>
    </source>
</reference>
<dbReference type="Pfam" id="PF00549">
    <property type="entry name" value="Ligase_CoA"/>
    <property type="match status" value="2"/>
</dbReference>
<dbReference type="Gene3D" id="3.40.50.261">
    <property type="entry name" value="Succinyl-CoA synthetase domains"/>
    <property type="match status" value="2"/>
</dbReference>
<gene>
    <name evidence="3" type="ORF">Daus18300_005868</name>
</gene>
<dbReference type="EMBL" id="JAWRVE010000044">
    <property type="protein sequence ID" value="KAL1868734.1"/>
    <property type="molecule type" value="Genomic_DNA"/>
</dbReference>
<accession>A0ABR3WYG6</accession>
<evidence type="ECO:0000313" key="4">
    <source>
        <dbReference type="Proteomes" id="UP001583177"/>
    </source>
</evidence>
<feature type="region of interest" description="Disordered" evidence="1">
    <location>
        <begin position="1"/>
        <end position="24"/>
    </location>
</feature>
<dbReference type="Pfam" id="PF02629">
    <property type="entry name" value="CoA_binding"/>
    <property type="match status" value="1"/>
</dbReference>
<dbReference type="PANTHER" id="PTHR11117:SF6">
    <property type="entry name" value="SYNTHETASE SUBUNIT ALPHA, PUTATIVE (AFU_ORTHOLOGUE AFUA_1G10830)-RELATED"/>
    <property type="match status" value="1"/>
</dbReference>
<feature type="region of interest" description="Disordered" evidence="1">
    <location>
        <begin position="372"/>
        <end position="409"/>
    </location>
</feature>
<dbReference type="Gene3D" id="3.40.50.720">
    <property type="entry name" value="NAD(P)-binding Rossmann-like Domain"/>
    <property type="match status" value="1"/>
</dbReference>
<feature type="compositionally biased region" description="Polar residues" evidence="1">
    <location>
        <begin position="1"/>
        <end position="16"/>
    </location>
</feature>
<dbReference type="Proteomes" id="UP001583177">
    <property type="component" value="Unassembled WGS sequence"/>
</dbReference>
<feature type="compositionally biased region" description="Basic and acidic residues" evidence="1">
    <location>
        <begin position="774"/>
        <end position="800"/>
    </location>
</feature>
<proteinExistence type="predicted"/>
<dbReference type="InterPro" id="IPR005811">
    <property type="entry name" value="SUCC_ACL_C"/>
</dbReference>
<dbReference type="SUPFAM" id="SSF52210">
    <property type="entry name" value="Succinyl-CoA synthetase domains"/>
    <property type="match status" value="2"/>
</dbReference>
<evidence type="ECO:0000313" key="3">
    <source>
        <dbReference type="EMBL" id="KAL1868734.1"/>
    </source>
</evidence>
<comment type="caution">
    <text evidence="3">The sequence shown here is derived from an EMBL/GenBank/DDBJ whole genome shotgun (WGS) entry which is preliminary data.</text>
</comment>
<sequence>MQSAVRRNLPSASRSGYRQHRRHGSTTLCRLFSSSSSRQGYADTLDNLRIGSKTRVIFQGFTGRQATANAQESIAWGTNIVGGVTPGKEGEHLGLPVLPSVRRAMEELKPDATGIYVPASKATQAIEEAIEAEVPLIVAVAEHIPLHDMLRIHRMLKTQSKSRLVGPNSPGIISSASGERCRIGFQPLPCFSEGCVGIAAKSGTLSYEAVASTTRAGLGQSLCIGVGGDILPGTDLVEALQVLEHDPNTRGIALIGEIGGDGEIIAAQWIADYHARTPRDQRKPIVALIAGTLAPRDRVMGHAGAFWVPGEPIPEQKIAALKAAGVKVVNHPAKIGSALKQQIRYTAASTPAGEIKDGTVFESVDDFATSATGVRSTQQRRGLHTSARSSLNTSVPSRPHSKASFQQTRSLHLDRSASQDLLEQGPQKAKLQFDRWTTYYLALGIDRATRSQCLMTAILPWKGDGWLTPSNFNKILLPPNATDVLALNGTKQWEAVMNKLMSQLQLVDRGRASAGLGNVLLDLARVFREKEAKHIELYFGAHVHQNELSFPVYDLRIDLDDAAPRSGGRLADVHDRYGHAADREAERAGIVYHRLRPNNRACNIGTLVNGAGLAMNTVDALADHGGLAANFLDTGGKATSETVKKSFEIILKDDRVKVVFVNIFGGLTLGDMIARGIILAYKEVDIKVPVVVRIRGTNEKEGQRIVAESGLPLYAFDDFDEAAKKAVELARGVSGAEETEIAGIKDDTQLPMADMLREGESDASEIGAGNIGHAADHDLAQRETANKEADKPQEPARSEAARGIQALGTDHVA</sequence>
<dbReference type="PRINTS" id="PR01798">
    <property type="entry name" value="SCOASYNTHASE"/>
</dbReference>
<dbReference type="SUPFAM" id="SSF51735">
    <property type="entry name" value="NAD(P)-binding Rossmann-fold domains"/>
    <property type="match status" value="1"/>
</dbReference>
<name>A0ABR3WYG6_9PEZI</name>
<evidence type="ECO:0000259" key="2">
    <source>
        <dbReference type="SMART" id="SM00881"/>
    </source>
</evidence>
<feature type="compositionally biased region" description="Polar residues" evidence="1">
    <location>
        <begin position="372"/>
        <end position="396"/>
    </location>
</feature>
<dbReference type="PANTHER" id="PTHR11117">
    <property type="entry name" value="SUCCINYL-COA LIGASE SUBUNIT ALPHA"/>
    <property type="match status" value="1"/>
</dbReference>
<dbReference type="InterPro" id="IPR036291">
    <property type="entry name" value="NAD(P)-bd_dom_sf"/>
</dbReference>
<feature type="region of interest" description="Disordered" evidence="1">
    <location>
        <begin position="759"/>
        <end position="813"/>
    </location>
</feature>